<evidence type="ECO:0000313" key="3">
    <source>
        <dbReference type="Proteomes" id="UP000246121"/>
    </source>
</evidence>
<gene>
    <name evidence="2" type="ORF">C4B63_2g748</name>
</gene>
<reference evidence="2 3" key="1">
    <citation type="journal article" date="2018" name="Microb. Genom.">
        <title>Expanding an expanded genome: long-read sequencing of Trypanosoma cruzi.</title>
        <authorList>
            <person name="Berna L."/>
            <person name="Rodriguez M."/>
            <person name="Chiribao M.L."/>
            <person name="Parodi-Talice A."/>
            <person name="Pita S."/>
            <person name="Rijo G."/>
            <person name="Alvarez-Valin F."/>
            <person name="Robello C."/>
        </authorList>
    </citation>
    <scope>NUCLEOTIDE SEQUENCE [LARGE SCALE GENOMIC DNA]</scope>
    <source>
        <strain evidence="2 3">Dm28c</strain>
    </source>
</reference>
<dbReference type="VEuPathDB" id="TriTrypDB:C3747_71g105"/>
<dbReference type="AlphaFoldDB" id="A0A2V2W1E2"/>
<protein>
    <submittedName>
        <fullName evidence="2">Uncharacterized protein</fullName>
    </submittedName>
</protein>
<dbReference type="Proteomes" id="UP000246121">
    <property type="component" value="Unassembled WGS sequence"/>
</dbReference>
<organism evidence="2 3">
    <name type="scientific">Trypanosoma cruzi</name>
    <dbReference type="NCBI Taxonomy" id="5693"/>
    <lineage>
        <taxon>Eukaryota</taxon>
        <taxon>Discoba</taxon>
        <taxon>Euglenozoa</taxon>
        <taxon>Kinetoplastea</taxon>
        <taxon>Metakinetoplastina</taxon>
        <taxon>Trypanosomatida</taxon>
        <taxon>Trypanosomatidae</taxon>
        <taxon>Trypanosoma</taxon>
        <taxon>Schizotrypanum</taxon>
    </lineage>
</organism>
<accession>A0A2V2W1E2</accession>
<feature type="region of interest" description="Disordered" evidence="1">
    <location>
        <begin position="1"/>
        <end position="21"/>
    </location>
</feature>
<proteinExistence type="predicted"/>
<dbReference type="VEuPathDB" id="TriTrypDB:Tc_MARK_4438"/>
<name>A0A2V2W1E2_TRYCR</name>
<dbReference type="VEuPathDB" id="TriTrypDB:TcCLB.507003.60"/>
<comment type="caution">
    <text evidence="2">The sequence shown here is derived from an EMBL/GenBank/DDBJ whole genome shotgun (WGS) entry which is preliminary data.</text>
</comment>
<dbReference type="VEuPathDB" id="TriTrypDB:TcCL_NonESM00188"/>
<dbReference type="EMBL" id="PRFA01000002">
    <property type="protein sequence ID" value="PWV02466.1"/>
    <property type="molecule type" value="Genomic_DNA"/>
</dbReference>
<dbReference type="VEuPathDB" id="TriTrypDB:TcBrA4_0061960"/>
<dbReference type="VEuPathDB" id="TriTrypDB:TCDM_00155"/>
<dbReference type="VEuPathDB" id="TriTrypDB:TcG_00586"/>
<dbReference type="VEuPathDB" id="TriTrypDB:TCSYLVIO_005810"/>
<evidence type="ECO:0000256" key="1">
    <source>
        <dbReference type="SAM" id="MobiDB-lite"/>
    </source>
</evidence>
<sequence>MATALRHGRKGGKVTSSPAIAPKVLTPGSAMSPASLQAFGEGTTIISDPNAAHPFDPDAITNVVKKPTTTEANVLQFDMEAIQHIGKGIMVGRTKQVRTTTRQPQVSNVEALLKLGNAFTAQQDMLVSPKNPVGLEKITDNNVVVVHRPQEALTLAVALSTLVPQAKVLVVVPKYFEVSSVKTYLSSLVVDGEKAATGEFCGQMFEGTESTPLWVTSAEMALLYLTKLQSMAPFSHVVIPGFFNTTQLLSFFVKAFGQWLRSRTDSSCSVRLVLTPERTDRSEIEGMFQGLKVAFIERAVEHVTEFSYGETCALVEKEMMEMEKDGSGIFPPPTRRLIDYTAKVSAEVVSCIVRENEKPQAIVVFTAEAREVLVALQEAHIENCAIYSGLQGTEETEKTKHRVYVMNHVRHALDMDNEYTMVLDIGTIRRPAAQHRSESFMAASTTEWETKVERAERLSLLEGKKGCCYFSLYPEDVSAAFHEDAKSFPDVFSVEDAFVHCARLNLPMGEVAALLPAIPTETAEQVMHNLAEKCVIASPQSLAMTFLGEMTARLPVDLDIASFIIGGCNVGLGEAAVAIGSVAALPFRSITPLTYSSVPWNEATTWSREKYAGDIARHSDLLADTLVFIEWLKLRARGESTAEFLNTILVQEFRFVKIEGLMKYIREQLTNYLFLDRFDTLELLEDVSTSVQENSTIFLFLQAVALARRAAFIRDAGHLNEKDRYASMAFVRTSKRLMPHNYIPSSIKWDTGRILIPVILKNSTNILAGLFSLIHTPYFFASLLLLYPYVEYSKPVITDKGRVVYFGVSCNRQMKRFMVSIEEAAQILDFREKINLALSCMQALRTLSHPISKTKFLLILKKHDRLFDVERLHKNIRSQLLELVTELNVTEHQGSFETFATHCTAPKELLPMTDTPAMDVSVLRRFVDGTLWDGLPTPGSVVKPRAASFAETPSTWLLPRCSPQMTKMTMKKWKLFRIRTLCATVHSLKTIMIKIVDNSLFISLFVCFCCYH</sequence>
<dbReference type="VEuPathDB" id="TriTrypDB:TcYC6_0069500"/>
<evidence type="ECO:0000313" key="2">
    <source>
        <dbReference type="EMBL" id="PWV02466.1"/>
    </source>
</evidence>
<feature type="compositionally biased region" description="Basic residues" evidence="1">
    <location>
        <begin position="1"/>
        <end position="12"/>
    </location>
</feature>
<dbReference type="VEuPathDB" id="TriTrypDB:ECC02_012993"/>
<dbReference type="VEuPathDB" id="TriTrypDB:C4B63_2g748"/>
<dbReference type="VEuPathDB" id="TriTrypDB:BCY84_14104"/>